<organism evidence="2 3">
    <name type="scientific">Fusibacter tunisiensis</name>
    <dbReference type="NCBI Taxonomy" id="1008308"/>
    <lineage>
        <taxon>Bacteria</taxon>
        <taxon>Bacillati</taxon>
        <taxon>Bacillota</taxon>
        <taxon>Clostridia</taxon>
        <taxon>Eubacteriales</taxon>
        <taxon>Eubacteriales Family XII. Incertae Sedis</taxon>
        <taxon>Fusibacter</taxon>
    </lineage>
</organism>
<feature type="transmembrane region" description="Helical" evidence="1">
    <location>
        <begin position="63"/>
        <end position="85"/>
    </location>
</feature>
<evidence type="ECO:0000313" key="2">
    <source>
        <dbReference type="EMBL" id="MBM7562057.1"/>
    </source>
</evidence>
<dbReference type="RefSeq" id="WP_204664113.1">
    <property type="nucleotide sequence ID" value="NZ_JAFBDT010000011.1"/>
</dbReference>
<evidence type="ECO:0000256" key="1">
    <source>
        <dbReference type="SAM" id="Phobius"/>
    </source>
</evidence>
<keyword evidence="3" id="KW-1185">Reference proteome</keyword>
<dbReference type="EMBL" id="JAFBDT010000011">
    <property type="protein sequence ID" value="MBM7562057.1"/>
    <property type="molecule type" value="Genomic_DNA"/>
</dbReference>
<dbReference type="InterPro" id="IPR005642">
    <property type="entry name" value="LysO"/>
</dbReference>
<gene>
    <name evidence="2" type="ORF">JOC49_001600</name>
</gene>
<reference evidence="2 3" key="1">
    <citation type="submission" date="2021-01" db="EMBL/GenBank/DDBJ databases">
        <title>Genomic Encyclopedia of Type Strains, Phase IV (KMG-IV): sequencing the most valuable type-strain genomes for metagenomic binning, comparative biology and taxonomic classification.</title>
        <authorList>
            <person name="Goeker M."/>
        </authorList>
    </citation>
    <scope>NUCLEOTIDE SEQUENCE [LARGE SCALE GENOMIC DNA]</scope>
    <source>
        <strain evidence="2 3">DSM 24436</strain>
    </source>
</reference>
<keyword evidence="1" id="KW-1133">Transmembrane helix</keyword>
<name>A0ABS2MRM7_9FIRM</name>
<feature type="transmembrane region" description="Helical" evidence="1">
    <location>
        <begin position="34"/>
        <end position="51"/>
    </location>
</feature>
<keyword evidence="1" id="KW-0472">Membrane</keyword>
<dbReference type="Pfam" id="PF03956">
    <property type="entry name" value="Lys_export"/>
    <property type="match status" value="1"/>
</dbReference>
<feature type="transmembrane region" description="Helical" evidence="1">
    <location>
        <begin position="6"/>
        <end position="22"/>
    </location>
</feature>
<evidence type="ECO:0000313" key="3">
    <source>
        <dbReference type="Proteomes" id="UP000767854"/>
    </source>
</evidence>
<dbReference type="Proteomes" id="UP000767854">
    <property type="component" value="Unassembled WGS sequence"/>
</dbReference>
<protein>
    <submittedName>
        <fullName evidence="2">Uncharacterized membrane protein YbjE (DUF340 family)</fullName>
    </submittedName>
</protein>
<sequence>MSSILLYLILLLAGGFLSYKGLVPKKLYHRLDVVQMICLFALLFTMGLRIGMDDAVIGAFAEIGMHATLYAVFTVAGSIIFVYMFRKGWMRMRGGKKA</sequence>
<proteinExistence type="predicted"/>
<comment type="caution">
    <text evidence="2">The sequence shown here is derived from an EMBL/GenBank/DDBJ whole genome shotgun (WGS) entry which is preliminary data.</text>
</comment>
<keyword evidence="1" id="KW-0812">Transmembrane</keyword>
<accession>A0ABS2MRM7</accession>